<dbReference type="InterPro" id="IPR001128">
    <property type="entry name" value="Cyt_P450"/>
</dbReference>
<keyword evidence="4 8" id="KW-0560">Oxidoreductase</keyword>
<evidence type="ECO:0000313" key="10">
    <source>
        <dbReference type="EMBL" id="KAJ3684378.1"/>
    </source>
</evidence>
<organism evidence="10 11">
    <name type="scientific">Rhynchospora tenuis</name>
    <dbReference type="NCBI Taxonomy" id="198213"/>
    <lineage>
        <taxon>Eukaryota</taxon>
        <taxon>Viridiplantae</taxon>
        <taxon>Streptophyta</taxon>
        <taxon>Embryophyta</taxon>
        <taxon>Tracheophyta</taxon>
        <taxon>Spermatophyta</taxon>
        <taxon>Magnoliopsida</taxon>
        <taxon>Liliopsida</taxon>
        <taxon>Poales</taxon>
        <taxon>Cyperaceae</taxon>
        <taxon>Cyperoideae</taxon>
        <taxon>Rhynchosporeae</taxon>
        <taxon>Rhynchospora</taxon>
    </lineage>
</organism>
<evidence type="ECO:0000256" key="2">
    <source>
        <dbReference type="ARBA" id="ARBA00022617"/>
    </source>
</evidence>
<evidence type="ECO:0000256" key="8">
    <source>
        <dbReference type="RuleBase" id="RU000461"/>
    </source>
</evidence>
<protein>
    <recommendedName>
        <fullName evidence="12">Cytochrome P450</fullName>
    </recommendedName>
</protein>
<comment type="similarity">
    <text evidence="1 8">Belongs to the cytochrome P450 family.</text>
</comment>
<dbReference type="Proteomes" id="UP001210211">
    <property type="component" value="Unassembled WGS sequence"/>
</dbReference>
<keyword evidence="9" id="KW-0472">Membrane</keyword>
<dbReference type="Pfam" id="PF00067">
    <property type="entry name" value="p450"/>
    <property type="match status" value="1"/>
</dbReference>
<keyword evidence="9" id="KW-0812">Transmembrane</keyword>
<dbReference type="InterPro" id="IPR036396">
    <property type="entry name" value="Cyt_P450_sf"/>
</dbReference>
<evidence type="ECO:0000256" key="1">
    <source>
        <dbReference type="ARBA" id="ARBA00010617"/>
    </source>
</evidence>
<dbReference type="PROSITE" id="PS00086">
    <property type="entry name" value="CYTOCHROME_P450"/>
    <property type="match status" value="1"/>
</dbReference>
<evidence type="ECO:0000256" key="5">
    <source>
        <dbReference type="ARBA" id="ARBA00023004"/>
    </source>
</evidence>
<gene>
    <name evidence="10" type="ORF">LUZ61_013542</name>
</gene>
<dbReference type="EMBL" id="JAMRDG010000002">
    <property type="protein sequence ID" value="KAJ3684378.1"/>
    <property type="molecule type" value="Genomic_DNA"/>
</dbReference>
<dbReference type="CDD" id="cd11072">
    <property type="entry name" value="CYP71-like"/>
    <property type="match status" value="1"/>
</dbReference>
<comment type="cofactor">
    <cofactor evidence="7">
        <name>heme</name>
        <dbReference type="ChEBI" id="CHEBI:30413"/>
    </cofactor>
</comment>
<keyword evidence="2 7" id="KW-0349">Heme</keyword>
<keyword evidence="6 8" id="KW-0503">Monooxygenase</keyword>
<keyword evidence="3 7" id="KW-0479">Metal-binding</keyword>
<evidence type="ECO:0008006" key="12">
    <source>
        <dbReference type="Google" id="ProtNLM"/>
    </source>
</evidence>
<keyword evidence="5 7" id="KW-0408">Iron</keyword>
<evidence type="ECO:0000313" key="11">
    <source>
        <dbReference type="Proteomes" id="UP001210211"/>
    </source>
</evidence>
<dbReference type="Gene3D" id="1.10.630.10">
    <property type="entry name" value="Cytochrome P450"/>
    <property type="match status" value="1"/>
</dbReference>
<dbReference type="GO" id="GO:0005506">
    <property type="term" value="F:iron ion binding"/>
    <property type="evidence" value="ECO:0007669"/>
    <property type="project" value="InterPro"/>
</dbReference>
<proteinExistence type="inferred from homology"/>
<feature type="binding site" description="axial binding residue" evidence="7">
    <location>
        <position position="439"/>
    </location>
    <ligand>
        <name>heme</name>
        <dbReference type="ChEBI" id="CHEBI:30413"/>
    </ligand>
    <ligandPart>
        <name>Fe</name>
        <dbReference type="ChEBI" id="CHEBI:18248"/>
    </ligandPart>
</feature>
<feature type="transmembrane region" description="Helical" evidence="9">
    <location>
        <begin position="6"/>
        <end position="25"/>
    </location>
</feature>
<comment type="caution">
    <text evidence="10">The sequence shown here is derived from an EMBL/GenBank/DDBJ whole genome shotgun (WGS) entry which is preliminary data.</text>
</comment>
<dbReference type="PRINTS" id="PR00385">
    <property type="entry name" value="P450"/>
</dbReference>
<dbReference type="AlphaFoldDB" id="A0AAD5WCA7"/>
<dbReference type="FunFam" id="1.10.630.10:FF:000043">
    <property type="entry name" value="Cytochrome P450 99A2"/>
    <property type="match status" value="1"/>
</dbReference>
<dbReference type="InterPro" id="IPR002401">
    <property type="entry name" value="Cyt_P450_E_grp-I"/>
</dbReference>
<reference evidence="10 11" key="1">
    <citation type="journal article" date="2022" name="Cell">
        <title>Repeat-based holocentromeres influence genome architecture and karyotype evolution.</title>
        <authorList>
            <person name="Hofstatter P.G."/>
            <person name="Thangavel G."/>
            <person name="Lux T."/>
            <person name="Neumann P."/>
            <person name="Vondrak T."/>
            <person name="Novak P."/>
            <person name="Zhang M."/>
            <person name="Costa L."/>
            <person name="Castellani M."/>
            <person name="Scott A."/>
            <person name="Toegelov H."/>
            <person name="Fuchs J."/>
            <person name="Mata-Sucre Y."/>
            <person name="Dias Y."/>
            <person name="Vanzela A.L.L."/>
            <person name="Huettel B."/>
            <person name="Almeida C.C.S."/>
            <person name="Simkova H."/>
            <person name="Souza G."/>
            <person name="Pedrosa-Harand A."/>
            <person name="Macas J."/>
            <person name="Mayer K.F.X."/>
            <person name="Houben A."/>
            <person name="Marques A."/>
        </authorList>
    </citation>
    <scope>NUCLEOTIDE SEQUENCE [LARGE SCALE GENOMIC DNA]</scope>
    <source>
        <strain evidence="10">RhyTen1mFocal</strain>
    </source>
</reference>
<dbReference type="SUPFAM" id="SSF48264">
    <property type="entry name" value="Cytochrome P450"/>
    <property type="match status" value="1"/>
</dbReference>
<dbReference type="GO" id="GO:0004497">
    <property type="term" value="F:monooxygenase activity"/>
    <property type="evidence" value="ECO:0007669"/>
    <property type="project" value="UniProtKB-KW"/>
</dbReference>
<evidence type="ECO:0000256" key="6">
    <source>
        <dbReference type="ARBA" id="ARBA00023033"/>
    </source>
</evidence>
<dbReference type="PRINTS" id="PR00463">
    <property type="entry name" value="EP450I"/>
</dbReference>
<dbReference type="GO" id="GO:0020037">
    <property type="term" value="F:heme binding"/>
    <property type="evidence" value="ECO:0007669"/>
    <property type="project" value="InterPro"/>
</dbReference>
<keyword evidence="9" id="KW-1133">Transmembrane helix</keyword>
<name>A0AAD5WCA7_9POAL</name>
<dbReference type="PANTHER" id="PTHR47955:SF8">
    <property type="entry name" value="CYTOCHROME P450 71D11-LIKE"/>
    <property type="match status" value="1"/>
</dbReference>
<dbReference type="PANTHER" id="PTHR47955">
    <property type="entry name" value="CYTOCHROME P450 FAMILY 71 PROTEIN"/>
    <property type="match status" value="1"/>
</dbReference>
<accession>A0AAD5WCA7</accession>
<evidence type="ECO:0000256" key="4">
    <source>
        <dbReference type="ARBA" id="ARBA00023002"/>
    </source>
</evidence>
<evidence type="ECO:0000256" key="9">
    <source>
        <dbReference type="SAM" id="Phobius"/>
    </source>
</evidence>
<evidence type="ECO:0000256" key="7">
    <source>
        <dbReference type="PIRSR" id="PIRSR602401-1"/>
    </source>
</evidence>
<keyword evidence="11" id="KW-1185">Reference proteome</keyword>
<evidence type="ECO:0000256" key="3">
    <source>
        <dbReference type="ARBA" id="ARBA00022723"/>
    </source>
</evidence>
<dbReference type="InterPro" id="IPR017972">
    <property type="entry name" value="Cyt_P450_CS"/>
</dbReference>
<dbReference type="GO" id="GO:0016705">
    <property type="term" value="F:oxidoreductase activity, acting on paired donors, with incorporation or reduction of molecular oxygen"/>
    <property type="evidence" value="ECO:0007669"/>
    <property type="project" value="InterPro"/>
</dbReference>
<sequence>MELELPPFPYLLTSLLLLILSLWFLQKKVTYSKLKLPPGPWTLPVIGCLHHLATASLPHHALCNLARMLGPIMLLRLGEIDLVVISSREAAKEVMKTQDAILANRPATPAANIVAYGCKDIVFSNGPCWRQLRRICTTELFSSKQVRSLRSIRQTEINSLLKTFSSVPEKLVNLSAMASELTNNITIRTAFGGKVKNREVILELIKDLLACFSGFDLFDLFPSLSWLNVNMRRKLTRLHSKMDLVMEEVLQEHLKKQQHYKGGDKELECDLVDVLLNVKERDDLEEPITMENIKAVLVDVFVGGTDTASTTINWAMSELIKHPEIMGKLQAEIRHAASENTKFDVNALSYLKSVIKETLRMHPPVPLLVPRLCMKSCEILGYTIPSRARLIVNVWALGRNPEYWNDPEEFKPERFETSSIDFKGQNFEFLPFGAGRRSCPGLEFGVAVVEEALYSLLLHFDWKLPVGMKPEDLDMTEAFGIVASRRDTLHLIPTLRVPLPEV</sequence>